<dbReference type="RefSeq" id="WP_102768493.1">
    <property type="nucleotide sequence ID" value="NZ_POSP01000003.1"/>
</dbReference>
<reference evidence="2 3" key="1">
    <citation type="submission" date="2018-01" db="EMBL/GenBank/DDBJ databases">
        <title>Draft genome sequence of Paucibacter aquatile CR182 isolated from freshwater of the Nakdong River.</title>
        <authorList>
            <person name="Choi A."/>
            <person name="Chung E.J."/>
        </authorList>
    </citation>
    <scope>NUCLEOTIDE SEQUENCE [LARGE SCALE GENOMIC DNA]</scope>
    <source>
        <strain evidence="2 3">CR182</strain>
    </source>
</reference>
<organism evidence="2 3">
    <name type="scientific">Kinneretia aquatilis</name>
    <dbReference type="NCBI Taxonomy" id="2070761"/>
    <lineage>
        <taxon>Bacteria</taxon>
        <taxon>Pseudomonadati</taxon>
        <taxon>Pseudomonadota</taxon>
        <taxon>Betaproteobacteria</taxon>
        <taxon>Burkholderiales</taxon>
        <taxon>Sphaerotilaceae</taxon>
        <taxon>Roseateles</taxon>
    </lineage>
</organism>
<feature type="signal peptide" evidence="1">
    <location>
        <begin position="1"/>
        <end position="21"/>
    </location>
</feature>
<gene>
    <name evidence="2" type="ORF">C1O66_14270</name>
</gene>
<dbReference type="Proteomes" id="UP000235916">
    <property type="component" value="Unassembled WGS sequence"/>
</dbReference>
<accession>A0A2N8KYN4</accession>
<dbReference type="AlphaFoldDB" id="A0A2N8KYN4"/>
<evidence type="ECO:0000313" key="2">
    <source>
        <dbReference type="EMBL" id="PND38575.1"/>
    </source>
</evidence>
<proteinExistence type="predicted"/>
<feature type="chain" id="PRO_5014931965" description="TonB C-terminal domain-containing protein" evidence="1">
    <location>
        <begin position="22"/>
        <end position="107"/>
    </location>
</feature>
<keyword evidence="1" id="KW-0732">Signal</keyword>
<sequence>MRFFELFMVMVLAGASSFTSAAPSKLEPGRCPVKPPPQLSDKRLPNGEFFMTARYLLKADGAIEQITVEGKGPESFRRAIADAIRAYECVPAAADQEIESEFRIRIS</sequence>
<keyword evidence="3" id="KW-1185">Reference proteome</keyword>
<comment type="caution">
    <text evidence="2">The sequence shown here is derived from an EMBL/GenBank/DDBJ whole genome shotgun (WGS) entry which is preliminary data.</text>
</comment>
<dbReference type="EMBL" id="POSP01000003">
    <property type="protein sequence ID" value="PND38575.1"/>
    <property type="molecule type" value="Genomic_DNA"/>
</dbReference>
<name>A0A2N8KYN4_9BURK</name>
<evidence type="ECO:0008006" key="4">
    <source>
        <dbReference type="Google" id="ProtNLM"/>
    </source>
</evidence>
<evidence type="ECO:0000313" key="3">
    <source>
        <dbReference type="Proteomes" id="UP000235916"/>
    </source>
</evidence>
<evidence type="ECO:0000256" key="1">
    <source>
        <dbReference type="SAM" id="SignalP"/>
    </source>
</evidence>
<protein>
    <recommendedName>
        <fullName evidence="4">TonB C-terminal domain-containing protein</fullName>
    </recommendedName>
</protein>